<organism evidence="5 6">
    <name type="scientific">Tetrabaena socialis</name>
    <dbReference type="NCBI Taxonomy" id="47790"/>
    <lineage>
        <taxon>Eukaryota</taxon>
        <taxon>Viridiplantae</taxon>
        <taxon>Chlorophyta</taxon>
        <taxon>core chlorophytes</taxon>
        <taxon>Chlorophyceae</taxon>
        <taxon>CS clade</taxon>
        <taxon>Chlamydomonadales</taxon>
        <taxon>Tetrabaenaceae</taxon>
        <taxon>Tetrabaena</taxon>
    </lineage>
</organism>
<sequence>MPPLKIVHTGGKDPAAVRQVYLPMVNIVLFVLCVAVVAGFQNTVTLGKAYGLAVMTTMLTTTFLIVLVMLVVWELGLPLLLLFSLPFLAMECAFWSANIIKVVEGGWFTIALAGAVSVLMLTWWAGSRRLGLRLAAATAGARLRLLGSDGPRHPPVLPPLPEQPLLPPPNRSLRSASARAASGTNPPASHLLSRMSAWTLRRRVSGHGGSGNDAAHSPVAGASGAGGAAALVPGAAASSTPLPGTDRHSVRRQWSERAQSSGRAMAAVAMPRLTAVELSALPADTLVLEVPDPLSLLLEEEPAEEGDVEAAEAVPLKPLVVPLQRLRGIGVYYMDEK</sequence>
<protein>
    <submittedName>
        <fullName evidence="5">Potassium transporter 11</fullName>
    </submittedName>
</protein>
<dbReference type="PANTHER" id="PTHR30540:SF83">
    <property type="entry name" value="K+ POTASSIUM TRANSPORTER"/>
    <property type="match status" value="1"/>
</dbReference>
<feature type="compositionally biased region" description="Pro residues" evidence="2">
    <location>
        <begin position="153"/>
        <end position="170"/>
    </location>
</feature>
<name>A0A2J7ZXM4_9CHLO</name>
<reference evidence="5 6" key="1">
    <citation type="journal article" date="2017" name="Mol. Biol. Evol.">
        <title>The 4-celled Tetrabaena socialis nuclear genome reveals the essential components for genetic control of cell number at the origin of multicellularity in the volvocine lineage.</title>
        <authorList>
            <person name="Featherston J."/>
            <person name="Arakaki Y."/>
            <person name="Hanschen E.R."/>
            <person name="Ferris P.J."/>
            <person name="Michod R.E."/>
            <person name="Olson B.J.S.C."/>
            <person name="Nozaki H."/>
            <person name="Durand P.M."/>
        </authorList>
    </citation>
    <scope>NUCLEOTIDE SEQUENCE [LARGE SCALE GENOMIC DNA]</scope>
    <source>
        <strain evidence="5 6">NIES-571</strain>
    </source>
</reference>
<keyword evidence="3" id="KW-1133">Transmembrane helix</keyword>
<feature type="compositionally biased region" description="Low complexity" evidence="2">
    <location>
        <begin position="171"/>
        <end position="182"/>
    </location>
</feature>
<feature type="transmembrane region" description="Helical" evidence="3">
    <location>
        <begin position="107"/>
        <end position="126"/>
    </location>
</feature>
<proteinExistence type="inferred from homology"/>
<dbReference type="InterPro" id="IPR003855">
    <property type="entry name" value="K+_transporter"/>
</dbReference>
<keyword evidence="3" id="KW-0812">Transmembrane</keyword>
<feature type="transmembrane region" description="Helical" evidence="3">
    <location>
        <begin position="79"/>
        <end position="100"/>
    </location>
</feature>
<feature type="domain" description="K+ potassium transporter integral membrane" evidence="4">
    <location>
        <begin position="1"/>
        <end position="130"/>
    </location>
</feature>
<evidence type="ECO:0000259" key="4">
    <source>
        <dbReference type="Pfam" id="PF02705"/>
    </source>
</evidence>
<dbReference type="Pfam" id="PF02705">
    <property type="entry name" value="K_trans"/>
    <property type="match status" value="1"/>
</dbReference>
<feature type="transmembrane region" description="Helical" evidence="3">
    <location>
        <begin position="20"/>
        <end position="40"/>
    </location>
</feature>
<dbReference type="InterPro" id="IPR053951">
    <property type="entry name" value="K_trans_N"/>
</dbReference>
<comment type="similarity">
    <text evidence="1">Belongs to the HAK/KUP transporter (TC 2.A.72.3) family.</text>
</comment>
<dbReference type="OrthoDB" id="504708at2759"/>
<dbReference type="GO" id="GO:0015079">
    <property type="term" value="F:potassium ion transmembrane transporter activity"/>
    <property type="evidence" value="ECO:0007669"/>
    <property type="project" value="InterPro"/>
</dbReference>
<dbReference type="PANTHER" id="PTHR30540">
    <property type="entry name" value="OSMOTIC STRESS POTASSIUM TRANSPORTER"/>
    <property type="match status" value="1"/>
</dbReference>
<evidence type="ECO:0000313" key="6">
    <source>
        <dbReference type="Proteomes" id="UP000236333"/>
    </source>
</evidence>
<evidence type="ECO:0000313" key="5">
    <source>
        <dbReference type="EMBL" id="PNH05019.1"/>
    </source>
</evidence>
<feature type="region of interest" description="Disordered" evidence="2">
    <location>
        <begin position="203"/>
        <end position="227"/>
    </location>
</feature>
<feature type="non-terminal residue" evidence="5">
    <location>
        <position position="337"/>
    </location>
</feature>
<accession>A0A2J7ZXM4</accession>
<keyword evidence="6" id="KW-1185">Reference proteome</keyword>
<dbReference type="GO" id="GO:0016020">
    <property type="term" value="C:membrane"/>
    <property type="evidence" value="ECO:0007669"/>
    <property type="project" value="InterPro"/>
</dbReference>
<evidence type="ECO:0000256" key="1">
    <source>
        <dbReference type="ARBA" id="ARBA00008440"/>
    </source>
</evidence>
<dbReference type="AlphaFoldDB" id="A0A2J7ZXM4"/>
<gene>
    <name evidence="5" type="ORF">TSOC_008748</name>
</gene>
<evidence type="ECO:0000256" key="3">
    <source>
        <dbReference type="SAM" id="Phobius"/>
    </source>
</evidence>
<evidence type="ECO:0000256" key="2">
    <source>
        <dbReference type="SAM" id="MobiDB-lite"/>
    </source>
</evidence>
<dbReference type="Proteomes" id="UP000236333">
    <property type="component" value="Unassembled WGS sequence"/>
</dbReference>
<feature type="compositionally biased region" description="Low complexity" evidence="2">
    <location>
        <begin position="214"/>
        <end position="227"/>
    </location>
</feature>
<comment type="caution">
    <text evidence="5">The sequence shown here is derived from an EMBL/GenBank/DDBJ whole genome shotgun (WGS) entry which is preliminary data.</text>
</comment>
<feature type="region of interest" description="Disordered" evidence="2">
    <location>
        <begin position="152"/>
        <end position="190"/>
    </location>
</feature>
<feature type="transmembrane region" description="Helical" evidence="3">
    <location>
        <begin position="52"/>
        <end position="73"/>
    </location>
</feature>
<keyword evidence="3" id="KW-0472">Membrane</keyword>
<dbReference type="EMBL" id="PGGS01000341">
    <property type="protein sequence ID" value="PNH05019.1"/>
    <property type="molecule type" value="Genomic_DNA"/>
</dbReference>